<feature type="domain" description="MobA-like NTP transferase" evidence="2">
    <location>
        <begin position="7"/>
        <end position="164"/>
    </location>
</feature>
<dbReference type="PANTHER" id="PTHR19136">
    <property type="entry name" value="MOLYBDENUM COFACTOR GUANYLYLTRANSFERASE"/>
    <property type="match status" value="1"/>
</dbReference>
<dbReference type="PANTHER" id="PTHR19136:SF81">
    <property type="entry name" value="MOLYBDENUM COFACTOR GUANYLYLTRANSFERASE"/>
    <property type="match status" value="1"/>
</dbReference>
<evidence type="ECO:0000256" key="1">
    <source>
        <dbReference type="ARBA" id="ARBA00022679"/>
    </source>
</evidence>
<proteinExistence type="predicted"/>
<dbReference type="EMBL" id="CP079105">
    <property type="protein sequence ID" value="QXQ15908.1"/>
    <property type="molecule type" value="Genomic_DNA"/>
</dbReference>
<gene>
    <name evidence="3" type="ORF">KV203_13160</name>
</gene>
<dbReference type="Gene3D" id="3.90.550.10">
    <property type="entry name" value="Spore Coat Polysaccharide Biosynthesis Protein SpsA, Chain A"/>
    <property type="match status" value="1"/>
</dbReference>
<protein>
    <submittedName>
        <fullName evidence="3">NTP transferase domain-containing protein</fullName>
    </submittedName>
</protein>
<dbReference type="GO" id="GO:0016740">
    <property type="term" value="F:transferase activity"/>
    <property type="evidence" value="ECO:0007669"/>
    <property type="project" value="UniProtKB-KW"/>
</dbReference>
<dbReference type="InterPro" id="IPR025877">
    <property type="entry name" value="MobA-like_NTP_Trfase"/>
</dbReference>
<reference evidence="3" key="1">
    <citation type="submission" date="2021-07" db="EMBL/GenBank/DDBJ databases">
        <title>Candidatus Kaistella beijingensis sp. nov. isolated from a municipal wastewater treatment plant is involved in sludge foaming.</title>
        <authorList>
            <person name="Song Y."/>
            <person name="Liu S.-J."/>
        </authorList>
    </citation>
    <scope>NUCLEOTIDE SEQUENCE</scope>
    <source>
        <strain evidence="3">DSM 43998</strain>
    </source>
</reference>
<keyword evidence="1 3" id="KW-0808">Transferase</keyword>
<organism evidence="3 4">
    <name type="scientific">Skermania pinensis</name>
    <dbReference type="NCBI Taxonomy" id="39122"/>
    <lineage>
        <taxon>Bacteria</taxon>
        <taxon>Bacillati</taxon>
        <taxon>Actinomycetota</taxon>
        <taxon>Actinomycetes</taxon>
        <taxon>Mycobacteriales</taxon>
        <taxon>Gordoniaceae</taxon>
        <taxon>Skermania</taxon>
    </lineage>
</organism>
<dbReference type="SUPFAM" id="SSF53448">
    <property type="entry name" value="Nucleotide-diphospho-sugar transferases"/>
    <property type="match status" value="1"/>
</dbReference>
<evidence type="ECO:0000313" key="3">
    <source>
        <dbReference type="EMBL" id="QXQ15908.1"/>
    </source>
</evidence>
<evidence type="ECO:0000313" key="4">
    <source>
        <dbReference type="Proteomes" id="UP000887023"/>
    </source>
</evidence>
<keyword evidence="4" id="KW-1185">Reference proteome</keyword>
<sequence length="200" mass="20686">MPVTRHAIVLAGGSGRRLGGVDKPGLVVGGRSLLDVALAAVEHCTDVVVVGPRRAGLPPAVRQASEEPAGTGPVAALAAGLAALPGRARQVLVLAADLPFITSAATAELCTRLDDADTDAAFAVDSGGRLQYLLAAWRGPALAARLTELTPRTNRRMRDLVPAHHVRVALAGVQDCDTPEDLRAARRQLARPPGSADQAR</sequence>
<name>A0ABX8SDH4_9ACTN</name>
<dbReference type="InterPro" id="IPR029044">
    <property type="entry name" value="Nucleotide-diphossugar_trans"/>
</dbReference>
<dbReference type="Proteomes" id="UP000887023">
    <property type="component" value="Chromosome"/>
</dbReference>
<dbReference type="Pfam" id="PF12804">
    <property type="entry name" value="NTP_transf_3"/>
    <property type="match status" value="1"/>
</dbReference>
<accession>A0ABX8SDH4</accession>
<evidence type="ECO:0000259" key="2">
    <source>
        <dbReference type="Pfam" id="PF12804"/>
    </source>
</evidence>